<reference evidence="8" key="3">
    <citation type="submission" date="2025-08" db="UniProtKB">
        <authorList>
            <consortium name="RefSeq"/>
        </authorList>
    </citation>
    <scope>IDENTIFICATION</scope>
    <source>
        <strain evidence="8">CBS 342.82</strain>
    </source>
</reference>
<evidence type="ECO:0000259" key="6">
    <source>
        <dbReference type="Pfam" id="PF20649"/>
    </source>
</evidence>
<dbReference type="AlphaFoldDB" id="A0A6J3MAK4"/>
<dbReference type="InterPro" id="IPR019465">
    <property type="entry name" value="Cog5"/>
</dbReference>
<dbReference type="OrthoDB" id="18786at2759"/>
<organism evidence="8">
    <name type="scientific">Dissoconium aciculare CBS 342.82</name>
    <dbReference type="NCBI Taxonomy" id="1314786"/>
    <lineage>
        <taxon>Eukaryota</taxon>
        <taxon>Fungi</taxon>
        <taxon>Dikarya</taxon>
        <taxon>Ascomycota</taxon>
        <taxon>Pezizomycotina</taxon>
        <taxon>Dothideomycetes</taxon>
        <taxon>Dothideomycetidae</taxon>
        <taxon>Mycosphaerellales</taxon>
        <taxon>Dissoconiaceae</taxon>
        <taxon>Dissoconium</taxon>
    </lineage>
</organism>
<dbReference type="GO" id="GO:0006891">
    <property type="term" value="P:intra-Golgi vesicle-mediated transport"/>
    <property type="evidence" value="ECO:0007669"/>
    <property type="project" value="InterPro"/>
</dbReference>
<dbReference type="InterPro" id="IPR048485">
    <property type="entry name" value="COG5_helical"/>
</dbReference>
<dbReference type="InterPro" id="IPR049176">
    <property type="entry name" value="COG5_N"/>
</dbReference>
<sequence>MTTSTTDSAYLNFPTLLDPAFSPSAYANDLVLATNNPSDTTIDLSTPLSRVLFDAQEVDTHIDTLTTQYAGPIIDITQSKADASAAVLETVEAQVAGLKESYERLQREVVDRWESAEQVRLVAERLVEALRLGRKVLRCLQLARQLESSVAEGRMVGAAETILDVREVFTQDPHIQLDRVKVVASVRADVLVPMERAVVQRAQGVVKEFSMSGLLAATAAGQSSASSTNPALTSTYARTEETKSRASQAIHTLYLLSPVPKGSKSTVSEANEGRSFEPTLLLAALTSYLQISLSSSTASLARALANLPGLDRTLLEISARCQNLVALETLLASLQPPIHPSLPSPARSLDEDDGDDSLTPANLLAPLLRHLDTASLPSYFWRSLASAMPPRVNEVLNKGGSTARTLRASRDRLREMLRECVERGSRLPGTSEGRRTVGEGAGGTAVANWEREAAVMVGSVVGSLGR</sequence>
<keyword evidence="7" id="KW-1185">Reference proteome</keyword>
<evidence type="ECO:0000313" key="7">
    <source>
        <dbReference type="Proteomes" id="UP000504637"/>
    </source>
</evidence>
<dbReference type="Pfam" id="PF10392">
    <property type="entry name" value="COG5_N"/>
    <property type="match status" value="1"/>
</dbReference>
<reference evidence="8" key="2">
    <citation type="submission" date="2020-04" db="EMBL/GenBank/DDBJ databases">
        <authorList>
            <consortium name="NCBI Genome Project"/>
        </authorList>
    </citation>
    <scope>NUCLEOTIDE SEQUENCE</scope>
    <source>
        <strain evidence="8">CBS 342.82</strain>
    </source>
</reference>
<dbReference type="GeneID" id="54361953"/>
<dbReference type="GO" id="GO:0000139">
    <property type="term" value="C:Golgi membrane"/>
    <property type="evidence" value="ECO:0007669"/>
    <property type="project" value="UniProtKB-SubCell"/>
</dbReference>
<evidence type="ECO:0000313" key="8">
    <source>
        <dbReference type="RefSeq" id="XP_033461929.1"/>
    </source>
</evidence>
<dbReference type="PANTHER" id="PTHR13228:SF3">
    <property type="entry name" value="CONSERVED OLIGOMERIC GOLGI COMPLEX SUBUNIT 5"/>
    <property type="match status" value="1"/>
</dbReference>
<evidence type="ECO:0000259" key="5">
    <source>
        <dbReference type="Pfam" id="PF10392"/>
    </source>
</evidence>
<accession>A0A6J3MAK4</accession>
<gene>
    <name evidence="8" type="ORF">K489DRAFT_377433</name>
</gene>
<keyword evidence="3" id="KW-0333">Golgi apparatus</keyword>
<name>A0A6J3MAK4_9PEZI</name>
<feature type="domain" description="Conserved oligomeric Golgi complex subunit 5 helical" evidence="6">
    <location>
        <begin position="242"/>
        <end position="420"/>
    </location>
</feature>
<evidence type="ECO:0000256" key="3">
    <source>
        <dbReference type="ARBA" id="ARBA00023034"/>
    </source>
</evidence>
<reference evidence="8" key="1">
    <citation type="submission" date="2020-01" db="EMBL/GenBank/DDBJ databases">
        <authorList>
            <consortium name="DOE Joint Genome Institute"/>
            <person name="Haridas S."/>
            <person name="Albert R."/>
            <person name="Binder M."/>
            <person name="Bloem J."/>
            <person name="Labutti K."/>
            <person name="Salamov A."/>
            <person name="Andreopoulos B."/>
            <person name="Baker S.E."/>
            <person name="Barry K."/>
            <person name="Bills G."/>
            <person name="Bluhm B.H."/>
            <person name="Cannon C."/>
            <person name="Castanera R."/>
            <person name="Culley D.E."/>
            <person name="Daum C."/>
            <person name="Ezra D."/>
            <person name="Gonzalez J.B."/>
            <person name="Henrissat B."/>
            <person name="Kuo A."/>
            <person name="Liang C."/>
            <person name="Lipzen A."/>
            <person name="Lutzoni F."/>
            <person name="Magnuson J."/>
            <person name="Mondo S."/>
            <person name="Nolan M."/>
            <person name="Ohm R."/>
            <person name="Pangilinan J."/>
            <person name="Park H.-J."/>
            <person name="Ramirez L."/>
            <person name="Alfaro M."/>
            <person name="Sun H."/>
            <person name="Tritt A."/>
            <person name="Yoshinaga Y."/>
            <person name="Zwiers L.-H."/>
            <person name="Turgeon B.G."/>
            <person name="Goodwin S.B."/>
            <person name="Spatafora J.W."/>
            <person name="Crous P.W."/>
            <person name="Grigoriev I.V."/>
        </authorList>
    </citation>
    <scope>NUCLEOTIDE SEQUENCE</scope>
    <source>
        <strain evidence="8">CBS 342.82</strain>
    </source>
</reference>
<dbReference type="RefSeq" id="XP_033461929.1">
    <property type="nucleotide sequence ID" value="XM_033604153.1"/>
</dbReference>
<dbReference type="GO" id="GO:0017119">
    <property type="term" value="C:Golgi transport complex"/>
    <property type="evidence" value="ECO:0007669"/>
    <property type="project" value="InterPro"/>
</dbReference>
<evidence type="ECO:0000256" key="2">
    <source>
        <dbReference type="ARBA" id="ARBA00020974"/>
    </source>
</evidence>
<dbReference type="Pfam" id="PF20649">
    <property type="entry name" value="COG5_C"/>
    <property type="match status" value="1"/>
</dbReference>
<feature type="domain" description="Conserved oligomeric Golgi complex subunit 5 N-terminal" evidence="5">
    <location>
        <begin position="16"/>
        <end position="146"/>
    </location>
</feature>
<dbReference type="Proteomes" id="UP000504637">
    <property type="component" value="Unplaced"/>
</dbReference>
<keyword evidence="4" id="KW-0472">Membrane</keyword>
<protein>
    <recommendedName>
        <fullName evidence="2">Conserved oligomeric Golgi complex subunit 5</fullName>
    </recommendedName>
</protein>
<proteinExistence type="predicted"/>
<evidence type="ECO:0000256" key="4">
    <source>
        <dbReference type="ARBA" id="ARBA00023136"/>
    </source>
</evidence>
<comment type="subcellular location">
    <subcellularLocation>
        <location evidence="1">Golgi apparatus membrane</location>
        <topology evidence="1">Peripheral membrane protein</topology>
    </subcellularLocation>
</comment>
<dbReference type="PANTHER" id="PTHR13228">
    <property type="entry name" value="CONSERVED OLIGOMERIC GOLGI COMPLEX COMPONENT 5"/>
    <property type="match status" value="1"/>
</dbReference>
<evidence type="ECO:0000256" key="1">
    <source>
        <dbReference type="ARBA" id="ARBA00004395"/>
    </source>
</evidence>